<feature type="compositionally biased region" description="Low complexity" evidence="1">
    <location>
        <begin position="721"/>
        <end position="730"/>
    </location>
</feature>
<feature type="compositionally biased region" description="Low complexity" evidence="1">
    <location>
        <begin position="652"/>
        <end position="663"/>
    </location>
</feature>
<feature type="compositionally biased region" description="Low complexity" evidence="1">
    <location>
        <begin position="757"/>
        <end position="801"/>
    </location>
</feature>
<dbReference type="EMBL" id="NAJL01000003">
    <property type="protein sequence ID" value="TKA33285.1"/>
    <property type="molecule type" value="Genomic_DNA"/>
</dbReference>
<feature type="region of interest" description="Disordered" evidence="1">
    <location>
        <begin position="1"/>
        <end position="30"/>
    </location>
</feature>
<feature type="compositionally biased region" description="Gly residues" evidence="1">
    <location>
        <begin position="1"/>
        <end position="10"/>
    </location>
</feature>
<gene>
    <name evidence="2" type="ORF">B0A50_00838</name>
</gene>
<feature type="compositionally biased region" description="Polar residues" evidence="1">
    <location>
        <begin position="422"/>
        <end position="435"/>
    </location>
</feature>
<sequence>MGGPVGGGHQGQQHPMNAGTPNSGSGPPAIDAVKRLNTAIYDYLLRNALYDTARSFVNSPHMDVETGVKKSPSSDSRQSQQQANGVGGGGDEMEIDNDGIKNRPGDLPAPLQLGDGPFLQDWWCQFWEIFQGYRNKGKQHTLQYIGVQRQAQKARTNAMVDPQGAMRQQAFNGAGQMIGGGGMNGDLKRVAMQNPRNMTQQQLQQMQRMQNQGAMQGQTMERQGSQMDMARSGSSPNSGEAPSPKRQRLEGNMQMQPRPGPTPMPQGNQQVGPLLSSPTPTLNSTILPNIPQLADAPHPTALPREPAQLAQTYALLRQNGVDPAKIPQQQVYNLAMQPANHQQKSVEAYSSSLKRSMTAAMHQASSTTQNQQSNSNVTKGMPPQPQPQQLPNQLPQGMPPQGQPGQQPMPGQGMPQGMQVGSDGQSVQDFYNAQNGGRPLQMGAAAAQQQAVAQAQGQNSNGNHALQDYQMQLMLLEQQNKKRLLMARQEQDSMTHPGGSVPPQVPNGQGGQQFVGAPGMSPQGSRAGDPSPNPNDMMGRGTPKIGKAGMSPNGADMAGRGSPGPGMMDPNLVPPQLRQQMMQSANGQPMMRPPSSHPGAMGQPMSAEQMQLMRPGGGMPQQLPNGQWSQAGPGQGQPMMPGQPPQGPQQGGPPNMTPRQGNQPMPPPPPPNAGQGPGGTQPSSPAQGGQAPPTPNQNAKSKAGAKKDGKKGAAKKGGNPGATPVSETEAPPTPTPATPITPMHQNSFNHNQNKALANGSNNQPQPAQNQSNGPNAQHAQQQHAQHQQQQPPQPPQQQQQQPPQPDMPFGNLADESLGGMNGMNLDYGLDGPDMLDNFNFDEFLNAGEEGGGLGGFDANFAFDGTGLEAGLGEGMTGNP</sequence>
<accession>A0A4U0UFS0</accession>
<feature type="compositionally biased region" description="Low complexity" evidence="1">
    <location>
        <begin position="365"/>
        <end position="381"/>
    </location>
</feature>
<evidence type="ECO:0000256" key="1">
    <source>
        <dbReference type="SAM" id="MobiDB-lite"/>
    </source>
</evidence>
<dbReference type="InterPro" id="IPR006594">
    <property type="entry name" value="LisH"/>
</dbReference>
<feature type="compositionally biased region" description="Low complexity" evidence="1">
    <location>
        <begin position="403"/>
        <end position="419"/>
    </location>
</feature>
<dbReference type="Proteomes" id="UP000308549">
    <property type="component" value="Unassembled WGS sequence"/>
</dbReference>
<feature type="compositionally biased region" description="Polar residues" evidence="1">
    <location>
        <begin position="743"/>
        <end position="755"/>
    </location>
</feature>
<evidence type="ECO:0000313" key="2">
    <source>
        <dbReference type="EMBL" id="TKA33285.1"/>
    </source>
</evidence>
<organism evidence="2 3">
    <name type="scientific">Salinomyces thailandicus</name>
    <dbReference type="NCBI Taxonomy" id="706561"/>
    <lineage>
        <taxon>Eukaryota</taxon>
        <taxon>Fungi</taxon>
        <taxon>Dikarya</taxon>
        <taxon>Ascomycota</taxon>
        <taxon>Pezizomycotina</taxon>
        <taxon>Dothideomycetes</taxon>
        <taxon>Dothideomycetidae</taxon>
        <taxon>Mycosphaerellales</taxon>
        <taxon>Teratosphaeriaceae</taxon>
        <taxon>Salinomyces</taxon>
    </lineage>
</organism>
<feature type="region of interest" description="Disordered" evidence="1">
    <location>
        <begin position="343"/>
        <end position="444"/>
    </location>
</feature>
<feature type="compositionally biased region" description="Polar residues" evidence="1">
    <location>
        <begin position="343"/>
        <end position="355"/>
    </location>
</feature>
<dbReference type="AlphaFoldDB" id="A0A4U0UFS0"/>
<feature type="region of interest" description="Disordered" evidence="1">
    <location>
        <begin position="63"/>
        <end position="108"/>
    </location>
</feature>
<name>A0A4U0UFS0_9PEZI</name>
<feature type="compositionally biased region" description="Low complexity" evidence="1">
    <location>
        <begin position="71"/>
        <end position="82"/>
    </location>
</feature>
<reference evidence="2 3" key="1">
    <citation type="submission" date="2017-03" db="EMBL/GenBank/DDBJ databases">
        <title>Genomes of endolithic fungi from Antarctica.</title>
        <authorList>
            <person name="Coleine C."/>
            <person name="Masonjones S."/>
            <person name="Stajich J.E."/>
        </authorList>
    </citation>
    <scope>NUCLEOTIDE SEQUENCE [LARGE SCALE GENOMIC DNA]</scope>
    <source>
        <strain evidence="2 3">CCFEE 6315</strain>
    </source>
</reference>
<feature type="region of interest" description="Disordered" evidence="1">
    <location>
        <begin position="210"/>
        <end position="268"/>
    </location>
</feature>
<evidence type="ECO:0000313" key="3">
    <source>
        <dbReference type="Proteomes" id="UP000308549"/>
    </source>
</evidence>
<protein>
    <submittedName>
        <fullName evidence="2">Uncharacterized protein</fullName>
    </submittedName>
</protein>
<feature type="compositionally biased region" description="Polar residues" evidence="1">
    <location>
        <begin position="577"/>
        <end position="587"/>
    </location>
</feature>
<feature type="compositionally biased region" description="Low complexity" evidence="1">
    <location>
        <begin position="680"/>
        <end position="690"/>
    </location>
</feature>
<keyword evidence="3" id="KW-1185">Reference proteome</keyword>
<dbReference type="PROSITE" id="PS50896">
    <property type="entry name" value="LISH"/>
    <property type="match status" value="1"/>
</dbReference>
<dbReference type="OrthoDB" id="5600002at2759"/>
<feature type="compositionally biased region" description="Polar residues" evidence="1">
    <location>
        <begin position="219"/>
        <end position="240"/>
    </location>
</feature>
<comment type="caution">
    <text evidence="2">The sequence shown here is derived from an EMBL/GenBank/DDBJ whole genome shotgun (WGS) entry which is preliminary data.</text>
</comment>
<feature type="region of interest" description="Disordered" evidence="1">
    <location>
        <begin position="489"/>
        <end position="819"/>
    </location>
</feature>
<proteinExistence type="predicted"/>